<keyword evidence="1" id="KW-0472">Membrane</keyword>
<organism evidence="3 4">
    <name type="scientific">Inquilinus limosus</name>
    <dbReference type="NCBI Taxonomy" id="171674"/>
    <lineage>
        <taxon>Bacteria</taxon>
        <taxon>Pseudomonadati</taxon>
        <taxon>Pseudomonadota</taxon>
        <taxon>Alphaproteobacteria</taxon>
        <taxon>Rhodospirillales</taxon>
        <taxon>Rhodospirillaceae</taxon>
        <taxon>Inquilinus</taxon>
    </lineage>
</organism>
<keyword evidence="1" id="KW-1133">Transmembrane helix</keyword>
<dbReference type="InterPro" id="IPR007044">
    <property type="entry name" value="Cyclodeamin/CycHdrlase"/>
</dbReference>
<dbReference type="RefSeq" id="WP_088151239.1">
    <property type="nucleotide sequence ID" value="NZ_NHON01000017.1"/>
</dbReference>
<gene>
    <name evidence="3" type="ORF">BWR60_11885</name>
</gene>
<sequence>MTVETEDSLWRWPLTTFRDTLASDSPTPGGGSAAMVSATLGLGLVVMALRITANKTPDRGFLDTLILSGDRLIAELSAHAEADIAVFDAYMAALKLPKATEEEKAARRTALREATIAATEIPLNAAQSALEALDLAGQAATLATTQIVSDVGAGAATLRGAVEAVLYAVDVNLRGLDDAGRRQVYADSRDRLLAAAGQRADGIARLVRDRLR</sequence>
<accession>A0A211ZNV1</accession>
<feature type="transmembrane region" description="Helical" evidence="1">
    <location>
        <begin position="30"/>
        <end position="49"/>
    </location>
</feature>
<evidence type="ECO:0000256" key="1">
    <source>
        <dbReference type="SAM" id="Phobius"/>
    </source>
</evidence>
<dbReference type="AlphaFoldDB" id="A0A211ZNV1"/>
<name>A0A211ZNV1_9PROT</name>
<proteinExistence type="predicted"/>
<evidence type="ECO:0000313" key="3">
    <source>
        <dbReference type="EMBL" id="OWJ66972.1"/>
    </source>
</evidence>
<reference evidence="4" key="1">
    <citation type="submission" date="2017-05" db="EMBL/GenBank/DDBJ databases">
        <authorList>
            <person name="Macchi M."/>
            <person name="Festa S."/>
            <person name="Coppotelli B.M."/>
            <person name="Morelli I.S."/>
        </authorList>
    </citation>
    <scope>NUCLEOTIDE SEQUENCE [LARGE SCALE GENOMIC DNA]</scope>
    <source>
        <strain evidence="4">I</strain>
    </source>
</reference>
<dbReference type="EMBL" id="NHON01000017">
    <property type="protein sequence ID" value="OWJ66972.1"/>
    <property type="molecule type" value="Genomic_DNA"/>
</dbReference>
<dbReference type="GO" id="GO:0003824">
    <property type="term" value="F:catalytic activity"/>
    <property type="evidence" value="ECO:0007669"/>
    <property type="project" value="InterPro"/>
</dbReference>
<dbReference type="Proteomes" id="UP000196655">
    <property type="component" value="Unassembled WGS sequence"/>
</dbReference>
<dbReference type="STRING" id="1122125.GCA_000423185_00078"/>
<evidence type="ECO:0000259" key="2">
    <source>
        <dbReference type="Pfam" id="PF04961"/>
    </source>
</evidence>
<protein>
    <recommendedName>
        <fullName evidence="2">Cyclodeaminase/cyclohydrolase domain-containing protein</fullName>
    </recommendedName>
</protein>
<keyword evidence="1" id="KW-0812">Transmembrane</keyword>
<evidence type="ECO:0000313" key="4">
    <source>
        <dbReference type="Proteomes" id="UP000196655"/>
    </source>
</evidence>
<feature type="domain" description="Cyclodeaminase/cyclohydrolase" evidence="2">
    <location>
        <begin position="14"/>
        <end position="183"/>
    </location>
</feature>
<dbReference type="InterPro" id="IPR036178">
    <property type="entry name" value="Formintransfe-cycloase-like_sf"/>
</dbReference>
<dbReference type="OrthoDB" id="7348944at2"/>
<dbReference type="Gene3D" id="1.20.120.680">
    <property type="entry name" value="Formiminotetrahydrofolate cyclodeaminase monomer, up-and-down helical bundle"/>
    <property type="match status" value="1"/>
</dbReference>
<dbReference type="SUPFAM" id="SSF101262">
    <property type="entry name" value="Methenyltetrahydrofolate cyclohydrolase-like"/>
    <property type="match status" value="1"/>
</dbReference>
<comment type="caution">
    <text evidence="3">The sequence shown here is derived from an EMBL/GenBank/DDBJ whole genome shotgun (WGS) entry which is preliminary data.</text>
</comment>
<dbReference type="Pfam" id="PF04961">
    <property type="entry name" value="FTCD_C"/>
    <property type="match status" value="1"/>
</dbReference>
<keyword evidence="4" id="KW-1185">Reference proteome</keyword>